<reference evidence="1" key="1">
    <citation type="submission" date="2021-01" db="EMBL/GenBank/DDBJ databases">
        <authorList>
            <consortium name="Genoscope - CEA"/>
            <person name="William W."/>
        </authorList>
    </citation>
    <scope>NUCLEOTIDE SEQUENCE</scope>
</reference>
<accession>A0A816JI70</accession>
<dbReference type="EMBL" id="HG994368">
    <property type="protein sequence ID" value="CAF1843929.1"/>
    <property type="molecule type" value="Genomic_DNA"/>
</dbReference>
<dbReference type="AlphaFoldDB" id="A0A816JI70"/>
<name>A0A816JI70_BRANA</name>
<sequence>MSLGEEDFVIFHTTVRNKEEEDYSDCKDSYVAAKIVVFWDMDGCKIP</sequence>
<evidence type="ECO:0000313" key="1">
    <source>
        <dbReference type="EMBL" id="CAF1843929.1"/>
    </source>
</evidence>
<organism evidence="1">
    <name type="scientific">Brassica napus</name>
    <name type="common">Rape</name>
    <dbReference type="NCBI Taxonomy" id="3708"/>
    <lineage>
        <taxon>Eukaryota</taxon>
        <taxon>Viridiplantae</taxon>
        <taxon>Streptophyta</taxon>
        <taxon>Embryophyta</taxon>
        <taxon>Tracheophyta</taxon>
        <taxon>Spermatophyta</taxon>
        <taxon>Magnoliopsida</taxon>
        <taxon>eudicotyledons</taxon>
        <taxon>Gunneridae</taxon>
        <taxon>Pentapetalae</taxon>
        <taxon>rosids</taxon>
        <taxon>malvids</taxon>
        <taxon>Brassicales</taxon>
        <taxon>Brassicaceae</taxon>
        <taxon>Brassiceae</taxon>
        <taxon>Brassica</taxon>
    </lineage>
</organism>
<gene>
    <name evidence="1" type="ORF">DARMORV10_C04P31280.1</name>
</gene>
<proteinExistence type="predicted"/>
<protein>
    <submittedName>
        <fullName evidence="1">(rape) hypothetical protein</fullName>
    </submittedName>
</protein>
<dbReference type="Proteomes" id="UP001295469">
    <property type="component" value="Chromosome C04"/>
</dbReference>